<gene>
    <name evidence="1" type="ORF">AWR27_04170</name>
</gene>
<evidence type="ECO:0000313" key="1">
    <source>
        <dbReference type="EMBL" id="AQG78606.1"/>
    </source>
</evidence>
<name>A0A1P9WT87_9BACT</name>
<dbReference type="EMBL" id="CP014263">
    <property type="protein sequence ID" value="AQG78606.1"/>
    <property type="molecule type" value="Genomic_DNA"/>
</dbReference>
<accession>A0A1P9WT87</accession>
<reference evidence="1 2" key="1">
    <citation type="submission" date="2016-01" db="EMBL/GenBank/DDBJ databases">
        <authorList>
            <person name="Oliw E.H."/>
        </authorList>
    </citation>
    <scope>NUCLEOTIDE SEQUENCE [LARGE SCALE GENOMIC DNA]</scope>
    <source>
        <strain evidence="1 2">DY10</strain>
    </source>
</reference>
<keyword evidence="2" id="KW-1185">Reference proteome</keyword>
<dbReference type="STRING" id="1178516.AWR27_04170"/>
<dbReference type="RefSeq" id="WP_077130044.1">
    <property type="nucleotide sequence ID" value="NZ_CP014263.1"/>
</dbReference>
<proteinExistence type="predicted"/>
<dbReference type="KEGG" id="smon:AWR27_04170"/>
<protein>
    <submittedName>
        <fullName evidence="1">Uncharacterized protein</fullName>
    </submittedName>
</protein>
<sequence length="70" mass="8215">METEEVTLDIRMNDLLQQVRRLDEMITFHQQHSGDAATIRQYEFMKADFIDKANQALKAYHVQLIATPVH</sequence>
<dbReference type="AlphaFoldDB" id="A0A1P9WT87"/>
<dbReference type="Proteomes" id="UP000187941">
    <property type="component" value="Chromosome"/>
</dbReference>
<organism evidence="1 2">
    <name type="scientific">Spirosoma montaniterrae</name>
    <dbReference type="NCBI Taxonomy" id="1178516"/>
    <lineage>
        <taxon>Bacteria</taxon>
        <taxon>Pseudomonadati</taxon>
        <taxon>Bacteroidota</taxon>
        <taxon>Cytophagia</taxon>
        <taxon>Cytophagales</taxon>
        <taxon>Cytophagaceae</taxon>
        <taxon>Spirosoma</taxon>
    </lineage>
</organism>
<evidence type="ECO:0000313" key="2">
    <source>
        <dbReference type="Proteomes" id="UP000187941"/>
    </source>
</evidence>